<organism evidence="2 3">
    <name type="scientific">Roridomyces roridus</name>
    <dbReference type="NCBI Taxonomy" id="1738132"/>
    <lineage>
        <taxon>Eukaryota</taxon>
        <taxon>Fungi</taxon>
        <taxon>Dikarya</taxon>
        <taxon>Basidiomycota</taxon>
        <taxon>Agaricomycotina</taxon>
        <taxon>Agaricomycetes</taxon>
        <taxon>Agaricomycetidae</taxon>
        <taxon>Agaricales</taxon>
        <taxon>Marasmiineae</taxon>
        <taxon>Mycenaceae</taxon>
        <taxon>Roridomyces</taxon>
    </lineage>
</organism>
<name>A0AAD7FXK6_9AGAR</name>
<evidence type="ECO:0000259" key="1">
    <source>
        <dbReference type="Pfam" id="PF12937"/>
    </source>
</evidence>
<dbReference type="AlphaFoldDB" id="A0AAD7FXK6"/>
<gene>
    <name evidence="2" type="ORF">FB45DRAFT_298185</name>
</gene>
<dbReference type="Pfam" id="PF12937">
    <property type="entry name" value="F-box-like"/>
    <property type="match status" value="1"/>
</dbReference>
<proteinExistence type="predicted"/>
<evidence type="ECO:0000313" key="2">
    <source>
        <dbReference type="EMBL" id="KAJ7644614.1"/>
    </source>
</evidence>
<sequence length="504" mass="56498">MDISSVLMLGHSTASSFESQAKDLIRAAEANVARIDSQIRDLVRLRERERGLIATLKLVVAPVRKLPAELLVEIFQWTLISLDWGLPKQALAISHVCAHWRQLACTTPQFWTQPFRPDLTKAQSDVYLVTTKLIVERSAPLPIPVTLEKEAPGANHPLAELAFSLARRWRSLCCDHTQMDRLEKLPMDALRRLESVNITTNLACLVDINIFLGAHRLRTVTLDVVNVDCFHMPWSQLTEVTIGHGFSGNKLAAQICLDILVQCTNVVTAKFGELVPWTERPAAGPITRLPHLKMLQVEFNVDASDDHLTPFFARLALPALTHLTIYGGCETFWSTADFEPFQKRSPNIEQLNIEGPPLHPDALISLLAASPNLVKLDLERCFIQGAVDPVIRFLQYFPTDQVHSVPRLQRIHIFGSFGGHFDEAVLENMIVSRWWTDAQLLAMPGPPPVARLKSCWISDADEEQQYSDAFRNSRAGHRTVTDTAVIYTAVSKHGREITARRMAA</sequence>
<protein>
    <recommendedName>
        <fullName evidence="1">F-box domain-containing protein</fullName>
    </recommendedName>
</protein>
<dbReference type="EMBL" id="JARKIF010000003">
    <property type="protein sequence ID" value="KAJ7644614.1"/>
    <property type="molecule type" value="Genomic_DNA"/>
</dbReference>
<dbReference type="Gene3D" id="3.80.10.10">
    <property type="entry name" value="Ribonuclease Inhibitor"/>
    <property type="match status" value="1"/>
</dbReference>
<dbReference type="InterPro" id="IPR032675">
    <property type="entry name" value="LRR_dom_sf"/>
</dbReference>
<dbReference type="Proteomes" id="UP001221142">
    <property type="component" value="Unassembled WGS sequence"/>
</dbReference>
<dbReference type="Gene3D" id="1.20.1280.50">
    <property type="match status" value="1"/>
</dbReference>
<reference evidence="2" key="1">
    <citation type="submission" date="2023-03" db="EMBL/GenBank/DDBJ databases">
        <title>Massive genome expansion in bonnet fungi (Mycena s.s.) driven by repeated elements and novel gene families across ecological guilds.</title>
        <authorList>
            <consortium name="Lawrence Berkeley National Laboratory"/>
            <person name="Harder C.B."/>
            <person name="Miyauchi S."/>
            <person name="Viragh M."/>
            <person name="Kuo A."/>
            <person name="Thoen E."/>
            <person name="Andreopoulos B."/>
            <person name="Lu D."/>
            <person name="Skrede I."/>
            <person name="Drula E."/>
            <person name="Henrissat B."/>
            <person name="Morin E."/>
            <person name="Kohler A."/>
            <person name="Barry K."/>
            <person name="LaButti K."/>
            <person name="Morin E."/>
            <person name="Salamov A."/>
            <person name="Lipzen A."/>
            <person name="Mereny Z."/>
            <person name="Hegedus B."/>
            <person name="Baldrian P."/>
            <person name="Stursova M."/>
            <person name="Weitz H."/>
            <person name="Taylor A."/>
            <person name="Grigoriev I.V."/>
            <person name="Nagy L.G."/>
            <person name="Martin F."/>
            <person name="Kauserud H."/>
        </authorList>
    </citation>
    <scope>NUCLEOTIDE SEQUENCE</scope>
    <source>
        <strain evidence="2">9284</strain>
    </source>
</reference>
<dbReference type="SUPFAM" id="SSF81383">
    <property type="entry name" value="F-box domain"/>
    <property type="match status" value="1"/>
</dbReference>
<dbReference type="InterPro" id="IPR001810">
    <property type="entry name" value="F-box_dom"/>
</dbReference>
<keyword evidence="3" id="KW-1185">Reference proteome</keyword>
<feature type="domain" description="F-box" evidence="1">
    <location>
        <begin position="65"/>
        <end position="116"/>
    </location>
</feature>
<dbReference type="SUPFAM" id="SSF52047">
    <property type="entry name" value="RNI-like"/>
    <property type="match status" value="1"/>
</dbReference>
<comment type="caution">
    <text evidence="2">The sequence shown here is derived from an EMBL/GenBank/DDBJ whole genome shotgun (WGS) entry which is preliminary data.</text>
</comment>
<evidence type="ECO:0000313" key="3">
    <source>
        <dbReference type="Proteomes" id="UP001221142"/>
    </source>
</evidence>
<dbReference type="InterPro" id="IPR036047">
    <property type="entry name" value="F-box-like_dom_sf"/>
</dbReference>
<accession>A0AAD7FXK6</accession>